<accession>A0A9P1GRX2</accession>
<dbReference type="AlphaFoldDB" id="A0A9P1GRX2"/>
<feature type="compositionally biased region" description="Pro residues" evidence="1">
    <location>
        <begin position="141"/>
        <end position="151"/>
    </location>
</feature>
<proteinExistence type="predicted"/>
<feature type="compositionally biased region" description="Basic and acidic residues" evidence="1">
    <location>
        <begin position="371"/>
        <end position="395"/>
    </location>
</feature>
<dbReference type="EMBL" id="CAMXCT010006778">
    <property type="protein sequence ID" value="CAI4019890.1"/>
    <property type="molecule type" value="Genomic_DNA"/>
</dbReference>
<protein>
    <submittedName>
        <fullName evidence="2">Uncharacterized protein</fullName>
    </submittedName>
</protein>
<reference evidence="2" key="1">
    <citation type="submission" date="2022-10" db="EMBL/GenBank/DDBJ databases">
        <authorList>
            <person name="Chen Y."/>
            <person name="Dougan E. K."/>
            <person name="Chan C."/>
            <person name="Rhodes N."/>
            <person name="Thang M."/>
        </authorList>
    </citation>
    <scope>NUCLEOTIDE SEQUENCE</scope>
</reference>
<feature type="region of interest" description="Disordered" evidence="1">
    <location>
        <begin position="1"/>
        <end position="233"/>
    </location>
</feature>
<evidence type="ECO:0000256" key="1">
    <source>
        <dbReference type="SAM" id="MobiDB-lite"/>
    </source>
</evidence>
<feature type="compositionally biased region" description="Basic and acidic residues" evidence="1">
    <location>
        <begin position="280"/>
        <end position="296"/>
    </location>
</feature>
<feature type="compositionally biased region" description="Basic residues" evidence="1">
    <location>
        <begin position="420"/>
        <end position="435"/>
    </location>
</feature>
<feature type="compositionally biased region" description="Basic and acidic residues" evidence="1">
    <location>
        <begin position="341"/>
        <end position="350"/>
    </location>
</feature>
<evidence type="ECO:0000313" key="2">
    <source>
        <dbReference type="EMBL" id="CAI4019890.1"/>
    </source>
</evidence>
<comment type="caution">
    <text evidence="2">The sequence shown here is derived from an EMBL/GenBank/DDBJ whole genome shotgun (WGS) entry which is preliminary data.</text>
</comment>
<evidence type="ECO:0000313" key="3">
    <source>
        <dbReference type="EMBL" id="CAL1173265.1"/>
    </source>
</evidence>
<feature type="compositionally biased region" description="Basic and acidic residues" evidence="1">
    <location>
        <begin position="436"/>
        <end position="447"/>
    </location>
</feature>
<gene>
    <name evidence="2" type="ORF">C1SCF055_LOCUS44348</name>
</gene>
<feature type="compositionally biased region" description="Basic residues" evidence="1">
    <location>
        <begin position="306"/>
        <end position="319"/>
    </location>
</feature>
<dbReference type="Proteomes" id="UP001152797">
    <property type="component" value="Unassembled WGS sequence"/>
</dbReference>
<dbReference type="EMBL" id="CAMXCT020006778">
    <property type="protein sequence ID" value="CAL1173265.1"/>
    <property type="molecule type" value="Genomic_DNA"/>
</dbReference>
<feature type="compositionally biased region" description="Basic residues" evidence="1">
    <location>
        <begin position="30"/>
        <end position="49"/>
    </location>
</feature>
<organism evidence="2">
    <name type="scientific">Cladocopium goreaui</name>
    <dbReference type="NCBI Taxonomy" id="2562237"/>
    <lineage>
        <taxon>Eukaryota</taxon>
        <taxon>Sar</taxon>
        <taxon>Alveolata</taxon>
        <taxon>Dinophyceae</taxon>
        <taxon>Suessiales</taxon>
        <taxon>Symbiodiniaceae</taxon>
        <taxon>Cladocopium</taxon>
    </lineage>
</organism>
<feature type="compositionally biased region" description="Basic and acidic residues" evidence="1">
    <location>
        <begin position="321"/>
        <end position="332"/>
    </location>
</feature>
<feature type="compositionally biased region" description="Polar residues" evidence="1">
    <location>
        <begin position="80"/>
        <end position="96"/>
    </location>
</feature>
<feature type="region of interest" description="Disordered" evidence="1">
    <location>
        <begin position="278"/>
        <end position="468"/>
    </location>
</feature>
<feature type="compositionally biased region" description="Basic and acidic residues" evidence="1">
    <location>
        <begin position="164"/>
        <end position="177"/>
    </location>
</feature>
<keyword evidence="4" id="KW-1185">Reference proteome</keyword>
<sequence>MNLLMDNGKKRPTKGRSTFEVTKGKAEKTKVKKTISKKKKQVSKAKVNTRSKDLESTPKVAEATKTSGGTNPDLMDTMPMTDSQIQGMWDDSQPQSHEFAHGLPDAPDEVLATQRSATDDGGEGTREGAEEEAKTDDEIVEPPPVPHPMPEVKPGASVDTMAGVDDHGNKTHKKADEAPDAPADMSPGAIAIDSDDEPAHGPKEVASSSTTKGGQKDRQPLAPLQDPPDDEMRMMIEQAIEDINSCVDGHDTSTVLGTNLLEAMVHAQRKLRAALKVKFGKADAKEHEEDSDREYKDEDEDEEKRRGRGRGQGRGRGRGGRAGEAKQKKETTEPAATPPPEPKRQKKETPESAAAPPPPAKVTEGETLETMAKDAEDKVLEDMENARNAKVYRQDDGDEDEGGDEHQKKPARRQTACKATPKKKRKKAVTPKKKRAAETPKKGKGEAGEGEAEDLGPLTPRTKKRKTMHKFKEQNIAELIQWHAHLRYMELPEDWQNKK</sequence>
<name>A0A9P1GRX2_9DINO</name>
<reference evidence="3" key="2">
    <citation type="submission" date="2024-04" db="EMBL/GenBank/DDBJ databases">
        <authorList>
            <person name="Chen Y."/>
            <person name="Shah S."/>
            <person name="Dougan E. K."/>
            <person name="Thang M."/>
            <person name="Chan C."/>
        </authorList>
    </citation>
    <scope>NUCLEOTIDE SEQUENCE [LARGE SCALE GENOMIC DNA]</scope>
</reference>
<feature type="compositionally biased region" description="Basic and acidic residues" evidence="1">
    <location>
        <begin position="123"/>
        <end position="132"/>
    </location>
</feature>
<dbReference type="EMBL" id="CAMXCT030006778">
    <property type="protein sequence ID" value="CAL4807202.1"/>
    <property type="molecule type" value="Genomic_DNA"/>
</dbReference>
<evidence type="ECO:0000313" key="4">
    <source>
        <dbReference type="Proteomes" id="UP001152797"/>
    </source>
</evidence>